<evidence type="ECO:0000313" key="1">
    <source>
        <dbReference type="EMBL" id="NYE93887.1"/>
    </source>
</evidence>
<proteinExistence type="predicted"/>
<dbReference type="InterPro" id="IPR036388">
    <property type="entry name" value="WH-like_DNA-bd_sf"/>
</dbReference>
<name>A0A7Y9LQS8_9MICC</name>
<dbReference type="EMBL" id="JACBYQ010000001">
    <property type="protein sequence ID" value="NYE93887.1"/>
    <property type="molecule type" value="Genomic_DNA"/>
</dbReference>
<sequence>MDNEKPMQPAIRQPLGFWTARAGEAIRNRTRGALAGLGVSQPEWWVLHQLSQHPEGIERAAMVEVVGPNESLEAIEIAIASSASKGWLVESGELLVPTEAGFEIFARAAGLQAELQAERMHGISEEDFVTTITVLQRTIKNVGGQAWHW</sequence>
<evidence type="ECO:0000313" key="2">
    <source>
        <dbReference type="Proteomes" id="UP000521748"/>
    </source>
</evidence>
<dbReference type="Proteomes" id="UP000521748">
    <property type="component" value="Unassembled WGS sequence"/>
</dbReference>
<comment type="caution">
    <text evidence="1">The sequence shown here is derived from an EMBL/GenBank/DDBJ whole genome shotgun (WGS) entry which is preliminary data.</text>
</comment>
<reference evidence="1 2" key="1">
    <citation type="submission" date="2020-07" db="EMBL/GenBank/DDBJ databases">
        <title>Sequencing the genomes of 1000 actinobacteria strains.</title>
        <authorList>
            <person name="Klenk H.-P."/>
        </authorList>
    </citation>
    <scope>NUCLEOTIDE SEQUENCE [LARGE SCALE GENOMIC DNA]</scope>
    <source>
        <strain evidence="1 2">DSM 102047</strain>
    </source>
</reference>
<protein>
    <recommendedName>
        <fullName evidence="3">MarR family transcriptional regulator</fullName>
    </recommendedName>
</protein>
<organism evidence="1 2">
    <name type="scientific">Psychromicrobium silvestre</name>
    <dbReference type="NCBI Taxonomy" id="1645614"/>
    <lineage>
        <taxon>Bacteria</taxon>
        <taxon>Bacillati</taxon>
        <taxon>Actinomycetota</taxon>
        <taxon>Actinomycetes</taxon>
        <taxon>Micrococcales</taxon>
        <taxon>Micrococcaceae</taxon>
        <taxon>Psychromicrobium</taxon>
    </lineage>
</organism>
<accession>A0A7Y9LQS8</accession>
<gene>
    <name evidence="1" type="ORF">FHU41_000108</name>
</gene>
<dbReference type="Gene3D" id="1.10.10.10">
    <property type="entry name" value="Winged helix-like DNA-binding domain superfamily/Winged helix DNA-binding domain"/>
    <property type="match status" value="1"/>
</dbReference>
<dbReference type="RefSeq" id="WP_218846887.1">
    <property type="nucleotide sequence ID" value="NZ_JACBYQ010000001.1"/>
</dbReference>
<dbReference type="SUPFAM" id="SSF46785">
    <property type="entry name" value="Winged helix' DNA-binding domain"/>
    <property type="match status" value="1"/>
</dbReference>
<keyword evidence="2" id="KW-1185">Reference proteome</keyword>
<evidence type="ECO:0008006" key="3">
    <source>
        <dbReference type="Google" id="ProtNLM"/>
    </source>
</evidence>
<dbReference type="AlphaFoldDB" id="A0A7Y9LQS8"/>
<dbReference type="InterPro" id="IPR036390">
    <property type="entry name" value="WH_DNA-bd_sf"/>
</dbReference>